<evidence type="ECO:0000256" key="3">
    <source>
        <dbReference type="ARBA" id="ARBA00022741"/>
    </source>
</evidence>
<evidence type="ECO:0000259" key="9">
    <source>
        <dbReference type="Pfam" id="PF13476"/>
    </source>
</evidence>
<name>A0A2D2Q011_PARLV</name>
<keyword evidence="3" id="KW-0547">Nucleotide-binding</keyword>
<keyword evidence="11" id="KW-1185">Reference proteome</keyword>
<reference evidence="10 11" key="1">
    <citation type="submission" date="2016-11" db="EMBL/GenBank/DDBJ databases">
        <title>Complete genome sequence of thermophilic cyanobacteria strain Synechococcus sp. PCC6715.</title>
        <authorList>
            <person name="Tang J."/>
            <person name="Daroch M."/>
            <person name="Liang Y."/>
            <person name="Jiang D."/>
            <person name="Shah M."/>
        </authorList>
    </citation>
    <scope>NUCLEOTIDE SEQUENCE [LARGE SCALE GENOMIC DNA]</scope>
    <source>
        <strain evidence="10 11">PCC 6715</strain>
    </source>
</reference>
<dbReference type="Pfam" id="PF13476">
    <property type="entry name" value="AAA_23"/>
    <property type="match status" value="1"/>
</dbReference>
<dbReference type="GO" id="GO:0006302">
    <property type="term" value="P:double-strand break repair"/>
    <property type="evidence" value="ECO:0007669"/>
    <property type="project" value="InterPro"/>
</dbReference>
<reference evidence="11" key="2">
    <citation type="journal article" date="2022" name="Front. Microbiol.">
        <title>Comparative Genomic Analysis Revealed Distinct Molecular Components and Organization of CO2-Concentrating Mechanism in Thermophilic Cyanobacteria.</title>
        <authorList>
            <person name="Tang J."/>
            <person name="Zhou H."/>
            <person name="Yao D."/>
            <person name="Riaz S."/>
            <person name="You D."/>
            <person name="Klepacz-Smolka A."/>
            <person name="Daroch M."/>
        </authorList>
    </citation>
    <scope>NUCLEOTIDE SEQUENCE [LARGE SCALE GENOMIC DNA]</scope>
    <source>
        <strain evidence="11">PCC 6715</strain>
    </source>
</reference>
<dbReference type="NCBIfam" id="TIGR00634">
    <property type="entry name" value="recN"/>
    <property type="match status" value="1"/>
</dbReference>
<protein>
    <recommendedName>
        <fullName evidence="2 8">DNA repair protein RecN</fullName>
    </recommendedName>
    <alternativeName>
        <fullName evidence="7 8">Recombination protein N</fullName>
    </alternativeName>
</protein>
<sequence>MLQTLRIKNFALVTELEVTFHPGLNVLTGETGAGKSILLDAIDALLGGKLTVRHLRSGSTQGHIEAVFTLTPEVQAWLQRLEIEDMGGELLCSREFSLKGETFRSRTRVNGVLVNRQQLQELRRYLVRLTAQGQAIQLASPAQQRDWLDHYGGVELLAQRQRVSECYQAWQSSQRQLAEFTQAEQQRLQRLDLLKFQLSELEPANLNDPHELETLQQQYQRLSHIHELQEHSQRAYYWLYEEEPSATGLLGQAQMALQALLPLDRSLAPVLELLEGAIAQGEEAARHLRTYAESLEADPETLDRIGNRIHQLQRLCRKYGPDLASVMAYRDSIAAELSQIQQHTMTHEHLEHHVQAWMTELTTASARLHELRAAAADQLQAELLEHLQPLGLPHARFQVQLESIAPSSHGSDHITFLWSANPGQPLQPLGEVASGGEISRFLLALETCLTTQQTAKTLIFDEIDAGVSGRIAGAIADSLYRLSRHHQTLCVTHQSLIAAAADHHYHVQKFSAAHQQQTTVAVYPLHGEERLHALADLAGGDRSAAALSFASRLLEQQQQRQTQQLNQKIRIKS</sequence>
<dbReference type="EMBL" id="CP018092">
    <property type="protein sequence ID" value="ATS17830.1"/>
    <property type="molecule type" value="Genomic_DNA"/>
</dbReference>
<gene>
    <name evidence="10" type="ORF">BRW62_02670</name>
</gene>
<dbReference type="GO" id="GO:0009432">
    <property type="term" value="P:SOS response"/>
    <property type="evidence" value="ECO:0007669"/>
    <property type="project" value="TreeGrafter"/>
</dbReference>
<evidence type="ECO:0000256" key="8">
    <source>
        <dbReference type="PIRNR" id="PIRNR003128"/>
    </source>
</evidence>
<dbReference type="SUPFAM" id="SSF52540">
    <property type="entry name" value="P-loop containing nucleoside triphosphate hydrolases"/>
    <property type="match status" value="1"/>
</dbReference>
<dbReference type="PIRSF" id="PIRSF003128">
    <property type="entry name" value="RecN"/>
    <property type="match status" value="1"/>
</dbReference>
<dbReference type="InterPro" id="IPR027417">
    <property type="entry name" value="P-loop_NTPase"/>
</dbReference>
<keyword evidence="4 8" id="KW-0227">DNA damage</keyword>
<feature type="domain" description="Rad50/SbcC-type AAA" evidence="9">
    <location>
        <begin position="5"/>
        <end position="222"/>
    </location>
</feature>
<proteinExistence type="inferred from homology"/>
<dbReference type="InterPro" id="IPR004604">
    <property type="entry name" value="DNA_recomb/repair_RecN"/>
</dbReference>
<dbReference type="OrthoDB" id="9806954at2"/>
<dbReference type="GO" id="GO:0016887">
    <property type="term" value="F:ATP hydrolysis activity"/>
    <property type="evidence" value="ECO:0007669"/>
    <property type="project" value="InterPro"/>
</dbReference>
<dbReference type="Gene3D" id="3.40.50.300">
    <property type="entry name" value="P-loop containing nucleotide triphosphate hydrolases"/>
    <property type="match status" value="2"/>
</dbReference>
<dbReference type="PANTHER" id="PTHR11059">
    <property type="entry name" value="DNA REPAIR PROTEIN RECN"/>
    <property type="match status" value="1"/>
</dbReference>
<dbReference type="GO" id="GO:0043590">
    <property type="term" value="C:bacterial nucleoid"/>
    <property type="evidence" value="ECO:0007669"/>
    <property type="project" value="TreeGrafter"/>
</dbReference>
<evidence type="ECO:0000256" key="1">
    <source>
        <dbReference type="ARBA" id="ARBA00009441"/>
    </source>
</evidence>
<organism evidence="10 11">
    <name type="scientific">Parathermosynechococcus lividus PCC 6715</name>
    <dbReference type="NCBI Taxonomy" id="1917166"/>
    <lineage>
        <taxon>Bacteria</taxon>
        <taxon>Bacillati</taxon>
        <taxon>Cyanobacteriota</taxon>
        <taxon>Cyanophyceae</taxon>
        <taxon>Acaryochloridales</taxon>
        <taxon>Thermosynechococcaceae</taxon>
        <taxon>Parathermosynechococcus</taxon>
    </lineage>
</organism>
<accession>A0A2D2Q011</accession>
<evidence type="ECO:0000256" key="2">
    <source>
        <dbReference type="ARBA" id="ARBA00021315"/>
    </source>
</evidence>
<comment type="function">
    <text evidence="8">May be involved in recombinational repair of damaged DNA.</text>
</comment>
<evidence type="ECO:0000256" key="4">
    <source>
        <dbReference type="ARBA" id="ARBA00022763"/>
    </source>
</evidence>
<dbReference type="FunFam" id="3.40.50.300:FF:000319">
    <property type="entry name" value="DNA repair protein RecN"/>
    <property type="match status" value="1"/>
</dbReference>
<dbReference type="RefSeq" id="WP_099798185.1">
    <property type="nucleotide sequence ID" value="NZ_CP018092.1"/>
</dbReference>
<evidence type="ECO:0000256" key="6">
    <source>
        <dbReference type="ARBA" id="ARBA00023204"/>
    </source>
</evidence>
<dbReference type="GO" id="GO:0005524">
    <property type="term" value="F:ATP binding"/>
    <property type="evidence" value="ECO:0007669"/>
    <property type="project" value="UniProtKB-KW"/>
</dbReference>
<dbReference type="InterPro" id="IPR038729">
    <property type="entry name" value="Rad50/SbcC_AAA"/>
</dbReference>
<dbReference type="AlphaFoldDB" id="A0A2D2Q011"/>
<dbReference type="PANTHER" id="PTHR11059:SF0">
    <property type="entry name" value="DNA REPAIR PROTEIN RECN"/>
    <property type="match status" value="1"/>
</dbReference>
<keyword evidence="6 8" id="KW-0234">DNA repair</keyword>
<dbReference type="KEGG" id="slw:BRW62_02670"/>
<dbReference type="GO" id="GO:0006310">
    <property type="term" value="P:DNA recombination"/>
    <property type="evidence" value="ECO:0007669"/>
    <property type="project" value="InterPro"/>
</dbReference>
<evidence type="ECO:0000313" key="10">
    <source>
        <dbReference type="EMBL" id="ATS17830.1"/>
    </source>
</evidence>
<evidence type="ECO:0000256" key="7">
    <source>
        <dbReference type="ARBA" id="ARBA00033408"/>
    </source>
</evidence>
<evidence type="ECO:0000256" key="5">
    <source>
        <dbReference type="ARBA" id="ARBA00022840"/>
    </source>
</evidence>
<dbReference type="Proteomes" id="UP000231057">
    <property type="component" value="Chromosome"/>
</dbReference>
<evidence type="ECO:0000313" key="11">
    <source>
        <dbReference type="Proteomes" id="UP000231057"/>
    </source>
</evidence>
<keyword evidence="5" id="KW-0067">ATP-binding</keyword>
<comment type="similarity">
    <text evidence="1 8">Belongs to the RecN family.</text>
</comment>
<dbReference type="CDD" id="cd03241">
    <property type="entry name" value="ABC_RecN"/>
    <property type="match status" value="2"/>
</dbReference>